<dbReference type="InterPro" id="IPR051095">
    <property type="entry name" value="Dros_DevTransReg"/>
</dbReference>
<evidence type="ECO:0000313" key="10">
    <source>
        <dbReference type="RefSeq" id="XP_005180548.1"/>
    </source>
</evidence>
<evidence type="ECO:0000256" key="6">
    <source>
        <dbReference type="SAM" id="MobiDB-lite"/>
    </source>
</evidence>
<dbReference type="Gene3D" id="2.20.25.240">
    <property type="match status" value="1"/>
</dbReference>
<dbReference type="PANTHER" id="PTHR23110:SF92">
    <property type="entry name" value="MODIFIER OF MDG4"/>
    <property type="match status" value="1"/>
</dbReference>
<dbReference type="FunFam" id="3.30.710.10:FF:000036">
    <property type="entry name" value="Mod(Mdg4), isoform H"/>
    <property type="match status" value="1"/>
</dbReference>
<keyword evidence="2" id="KW-0479">Metal-binding</keyword>
<feature type="compositionally biased region" description="Low complexity" evidence="6">
    <location>
        <begin position="206"/>
        <end position="242"/>
    </location>
</feature>
<feature type="region of interest" description="Disordered" evidence="6">
    <location>
        <begin position="291"/>
        <end position="326"/>
    </location>
</feature>
<sequence length="563" mass="62965">MADDEQFSLCWNNFNSNLSAGFHESLCRGDLVDVTLAAEGQFVKAHRLVLSVCSPYFRKMFTQMPANQHAFVFLKDVSHTALKDLIQFMYCGEVNVKQEALPAFISTAEALQIKGLTDSDPPQSQTPPEPSTPTPQIQPQQIQNPARVRQRTSTARSYKIETVDDSGDDTKQTTQIVIQTTAPTHPPQATITTQAPQQQHHHHHQQQQQPPQQQHIQQPMQTQTHQLTSVSLPTATTTTAVVSHKRPAQRTNLGSVPHIKRTKSTIDPLEATDASVATQQINVQGTLVTSDVTKSQAQQHHHQQQQQQTQSHHHHQQSQPQQQSNEPEYIDLPIELPTKSEPDYVEDAGDVDQGEQDGNYVEDESYGDMRYDESYFTEGEDGAATGGNASTGGTTNAGATATTSKAIVKSQPLSDSSYMDTTGDQGNSDAQALKYIYSVRGAPLLILDNYLYRKNREKYWRCYRFAKYHCTARLTISSSDYIRMAGVHNHAREYDTIRQRRKSLQNLGMLRKRSGAANLKNSCYRQIMTSTLIGNPTLHDNISCKELQIKQEPVDNDISNETP</sequence>
<feature type="compositionally biased region" description="Low complexity" evidence="6">
    <location>
        <begin position="382"/>
        <end position="398"/>
    </location>
</feature>
<name>A0A1I8MG08_MUSDO</name>
<dbReference type="Pfam" id="PF00651">
    <property type="entry name" value="BTB"/>
    <property type="match status" value="1"/>
</dbReference>
<keyword evidence="9" id="KW-1185">Reference proteome</keyword>
<proteinExistence type="predicted"/>
<feature type="compositionally biased region" description="Pro residues" evidence="6">
    <location>
        <begin position="124"/>
        <end position="133"/>
    </location>
</feature>
<dbReference type="VEuPathDB" id="VectorBase:MDOMA2_014445"/>
<evidence type="ECO:0000313" key="8">
    <source>
        <dbReference type="EnsemblMetazoa" id="MDOA004507-PH"/>
    </source>
</evidence>
<dbReference type="SUPFAM" id="SSF54695">
    <property type="entry name" value="POZ domain"/>
    <property type="match status" value="1"/>
</dbReference>
<dbReference type="GO" id="GO:0006357">
    <property type="term" value="P:regulation of transcription by RNA polymerase II"/>
    <property type="evidence" value="ECO:0007669"/>
    <property type="project" value="TreeGrafter"/>
</dbReference>
<dbReference type="InterPro" id="IPR007588">
    <property type="entry name" value="Znf_FLYWCH"/>
</dbReference>
<comment type="subcellular location">
    <subcellularLocation>
        <location evidence="1">Nucleus</location>
    </subcellularLocation>
</comment>
<evidence type="ECO:0000256" key="4">
    <source>
        <dbReference type="ARBA" id="ARBA00022833"/>
    </source>
</evidence>
<dbReference type="OrthoDB" id="2311693at2759"/>
<evidence type="ECO:0000259" key="7">
    <source>
        <dbReference type="PROSITE" id="PS50097"/>
    </source>
</evidence>
<feature type="region of interest" description="Disordered" evidence="6">
    <location>
        <begin position="116"/>
        <end position="171"/>
    </location>
</feature>
<evidence type="ECO:0000256" key="1">
    <source>
        <dbReference type="ARBA" id="ARBA00004123"/>
    </source>
</evidence>
<feature type="region of interest" description="Disordered" evidence="6">
    <location>
        <begin position="184"/>
        <end position="262"/>
    </location>
</feature>
<dbReference type="InterPro" id="IPR011333">
    <property type="entry name" value="SKP1/BTB/POZ_sf"/>
</dbReference>
<evidence type="ECO:0000256" key="2">
    <source>
        <dbReference type="ARBA" id="ARBA00022723"/>
    </source>
</evidence>
<dbReference type="Pfam" id="PF04500">
    <property type="entry name" value="FLYWCH"/>
    <property type="match status" value="1"/>
</dbReference>
<dbReference type="SMART" id="SM00225">
    <property type="entry name" value="BTB"/>
    <property type="match status" value="1"/>
</dbReference>
<accession>A0A1I8MG08</accession>
<dbReference type="PANTHER" id="PTHR23110">
    <property type="entry name" value="BTB DOMAIN TRANSCRIPTION FACTOR"/>
    <property type="match status" value="1"/>
</dbReference>
<feature type="compositionally biased region" description="Acidic residues" evidence="6">
    <location>
        <begin position="343"/>
        <end position="366"/>
    </location>
</feature>
<feature type="compositionally biased region" description="Low complexity" evidence="6">
    <location>
        <begin position="134"/>
        <end position="143"/>
    </location>
</feature>
<evidence type="ECO:0000256" key="5">
    <source>
        <dbReference type="ARBA" id="ARBA00023242"/>
    </source>
</evidence>
<keyword evidence="5" id="KW-0539">Nucleus</keyword>
<dbReference type="Proteomes" id="UP001652621">
    <property type="component" value="Unplaced"/>
</dbReference>
<feature type="region of interest" description="Disordered" evidence="6">
    <location>
        <begin position="339"/>
        <end position="398"/>
    </location>
</feature>
<reference evidence="8" key="1">
    <citation type="submission" date="2020-05" db="UniProtKB">
        <authorList>
            <consortium name="EnsemblMetazoa"/>
        </authorList>
    </citation>
    <scope>IDENTIFICATION</scope>
    <source>
        <strain evidence="8">Aabys</strain>
    </source>
</reference>
<dbReference type="GO" id="GO:0008270">
    <property type="term" value="F:zinc ion binding"/>
    <property type="evidence" value="ECO:0007669"/>
    <property type="project" value="UniProtKB-KW"/>
</dbReference>
<organism evidence="8">
    <name type="scientific">Musca domestica</name>
    <name type="common">House fly</name>
    <dbReference type="NCBI Taxonomy" id="7370"/>
    <lineage>
        <taxon>Eukaryota</taxon>
        <taxon>Metazoa</taxon>
        <taxon>Ecdysozoa</taxon>
        <taxon>Arthropoda</taxon>
        <taxon>Hexapoda</taxon>
        <taxon>Insecta</taxon>
        <taxon>Pterygota</taxon>
        <taxon>Neoptera</taxon>
        <taxon>Endopterygota</taxon>
        <taxon>Diptera</taxon>
        <taxon>Brachycera</taxon>
        <taxon>Muscomorpha</taxon>
        <taxon>Muscoidea</taxon>
        <taxon>Muscidae</taxon>
        <taxon>Musca</taxon>
    </lineage>
</organism>
<evidence type="ECO:0000256" key="3">
    <source>
        <dbReference type="ARBA" id="ARBA00022771"/>
    </source>
</evidence>
<dbReference type="GeneID" id="101896750"/>
<dbReference type="VEuPathDB" id="VectorBase:MDOA004507"/>
<keyword evidence="4" id="KW-0862">Zinc</keyword>
<dbReference type="AlphaFoldDB" id="A0A1I8MG08"/>
<reference evidence="10" key="2">
    <citation type="submission" date="2025-04" db="UniProtKB">
        <authorList>
            <consortium name="RefSeq"/>
        </authorList>
    </citation>
    <scope>IDENTIFICATION</scope>
    <source>
        <strain evidence="10">Aabys</strain>
    </source>
</reference>
<dbReference type="EnsemblMetazoa" id="MDOA004507-RH">
    <property type="protein sequence ID" value="MDOA004507-PH"/>
    <property type="gene ID" value="MDOA004507"/>
</dbReference>
<dbReference type="Gene3D" id="3.30.710.10">
    <property type="entry name" value="Potassium Channel Kv1.1, Chain A"/>
    <property type="match status" value="1"/>
</dbReference>
<evidence type="ECO:0000313" key="9">
    <source>
        <dbReference type="Proteomes" id="UP001652621"/>
    </source>
</evidence>
<keyword evidence="3" id="KW-0863">Zinc-finger</keyword>
<dbReference type="CDD" id="cd18315">
    <property type="entry name" value="BTB_POZ_BAB-like"/>
    <property type="match status" value="1"/>
</dbReference>
<dbReference type="PROSITE" id="PS50097">
    <property type="entry name" value="BTB"/>
    <property type="match status" value="1"/>
</dbReference>
<dbReference type="GO" id="GO:0005634">
    <property type="term" value="C:nucleus"/>
    <property type="evidence" value="ECO:0007669"/>
    <property type="project" value="UniProtKB-SubCell"/>
</dbReference>
<dbReference type="RefSeq" id="XP_005180548.1">
    <property type="nucleotide sequence ID" value="XM_005180491.3"/>
</dbReference>
<protein>
    <submittedName>
        <fullName evidence="10">Modifier of mdg4 isoform X11</fullName>
    </submittedName>
</protein>
<feature type="compositionally biased region" description="Low complexity" evidence="6">
    <location>
        <begin position="184"/>
        <end position="198"/>
    </location>
</feature>
<gene>
    <name evidence="8" type="primary">101896750</name>
    <name evidence="10" type="synonym">LOC101896750</name>
</gene>
<dbReference type="InterPro" id="IPR000210">
    <property type="entry name" value="BTB/POZ_dom"/>
</dbReference>
<feature type="domain" description="BTB" evidence="7">
    <location>
        <begin position="32"/>
        <end position="98"/>
    </location>
</feature>